<dbReference type="Proteomes" id="UP000308600">
    <property type="component" value="Unassembled WGS sequence"/>
</dbReference>
<reference evidence="1 2" key="1">
    <citation type="journal article" date="2019" name="Nat. Ecol. Evol.">
        <title>Megaphylogeny resolves global patterns of mushroom evolution.</title>
        <authorList>
            <person name="Varga T."/>
            <person name="Krizsan K."/>
            <person name="Foldi C."/>
            <person name="Dima B."/>
            <person name="Sanchez-Garcia M."/>
            <person name="Sanchez-Ramirez S."/>
            <person name="Szollosi G.J."/>
            <person name="Szarkandi J.G."/>
            <person name="Papp V."/>
            <person name="Albert L."/>
            <person name="Andreopoulos W."/>
            <person name="Angelini C."/>
            <person name="Antonin V."/>
            <person name="Barry K.W."/>
            <person name="Bougher N.L."/>
            <person name="Buchanan P."/>
            <person name="Buyck B."/>
            <person name="Bense V."/>
            <person name="Catcheside P."/>
            <person name="Chovatia M."/>
            <person name="Cooper J."/>
            <person name="Damon W."/>
            <person name="Desjardin D."/>
            <person name="Finy P."/>
            <person name="Geml J."/>
            <person name="Haridas S."/>
            <person name="Hughes K."/>
            <person name="Justo A."/>
            <person name="Karasinski D."/>
            <person name="Kautmanova I."/>
            <person name="Kiss B."/>
            <person name="Kocsube S."/>
            <person name="Kotiranta H."/>
            <person name="LaButti K.M."/>
            <person name="Lechner B.E."/>
            <person name="Liimatainen K."/>
            <person name="Lipzen A."/>
            <person name="Lukacs Z."/>
            <person name="Mihaltcheva S."/>
            <person name="Morgado L.N."/>
            <person name="Niskanen T."/>
            <person name="Noordeloos M.E."/>
            <person name="Ohm R.A."/>
            <person name="Ortiz-Santana B."/>
            <person name="Ovrebo C."/>
            <person name="Racz N."/>
            <person name="Riley R."/>
            <person name="Savchenko A."/>
            <person name="Shiryaev A."/>
            <person name="Soop K."/>
            <person name="Spirin V."/>
            <person name="Szebenyi C."/>
            <person name="Tomsovsky M."/>
            <person name="Tulloss R.E."/>
            <person name="Uehling J."/>
            <person name="Grigoriev I.V."/>
            <person name="Vagvolgyi C."/>
            <person name="Papp T."/>
            <person name="Martin F.M."/>
            <person name="Miettinen O."/>
            <person name="Hibbett D.S."/>
            <person name="Nagy L.G."/>
        </authorList>
    </citation>
    <scope>NUCLEOTIDE SEQUENCE [LARGE SCALE GENOMIC DNA]</scope>
    <source>
        <strain evidence="1 2">NL-1719</strain>
    </source>
</reference>
<name>A0ACD3AQD8_9AGAR</name>
<proteinExistence type="predicted"/>
<protein>
    <submittedName>
        <fullName evidence="1">Uncharacterized protein</fullName>
    </submittedName>
</protein>
<organism evidence="1 2">
    <name type="scientific">Pluteus cervinus</name>
    <dbReference type="NCBI Taxonomy" id="181527"/>
    <lineage>
        <taxon>Eukaryota</taxon>
        <taxon>Fungi</taxon>
        <taxon>Dikarya</taxon>
        <taxon>Basidiomycota</taxon>
        <taxon>Agaricomycotina</taxon>
        <taxon>Agaricomycetes</taxon>
        <taxon>Agaricomycetidae</taxon>
        <taxon>Agaricales</taxon>
        <taxon>Pluteineae</taxon>
        <taxon>Pluteaceae</taxon>
        <taxon>Pluteus</taxon>
    </lineage>
</organism>
<evidence type="ECO:0000313" key="1">
    <source>
        <dbReference type="EMBL" id="TFK67884.1"/>
    </source>
</evidence>
<accession>A0ACD3AQD8</accession>
<gene>
    <name evidence="1" type="ORF">BDN72DRAFT_69953</name>
</gene>
<sequence length="173" mass="18720">MCSHVELLVISSKSSTTFLTTIICSCELRCNSVKSPSFQTPIAFHSAGAVVRQTPFQSFLNLSDMPRRPPPSALRLSTGAKPPRNTPKHTMPSLPQPVFQPSAFPNKGPAPRSRDSFRLELGLETVLDADPFTPQSRGTPQMVRGPWDHSGCIAVGFDVGTVLRPLKPVAVGQ</sequence>
<dbReference type="EMBL" id="ML208364">
    <property type="protein sequence ID" value="TFK67884.1"/>
    <property type="molecule type" value="Genomic_DNA"/>
</dbReference>
<keyword evidence="2" id="KW-1185">Reference proteome</keyword>
<evidence type="ECO:0000313" key="2">
    <source>
        <dbReference type="Proteomes" id="UP000308600"/>
    </source>
</evidence>